<dbReference type="Gene3D" id="2.130.10.10">
    <property type="entry name" value="YVTN repeat-like/Quinoprotein amine dehydrogenase"/>
    <property type="match status" value="1"/>
</dbReference>
<dbReference type="InterPro" id="IPR019775">
    <property type="entry name" value="WD40_repeat_CS"/>
</dbReference>
<reference evidence="10" key="1">
    <citation type="submission" date="2017-10" db="EMBL/GenBank/DDBJ databases">
        <title>Rapid genome shrinkage in a self-fertile nematode reveals novel sperm competition proteins.</title>
        <authorList>
            <person name="Yin D."/>
            <person name="Schwarz E.M."/>
            <person name="Thomas C.G."/>
            <person name="Felde R.L."/>
            <person name="Korf I.F."/>
            <person name="Cutter A.D."/>
            <person name="Schartner C.M."/>
            <person name="Ralston E.J."/>
            <person name="Meyer B.J."/>
            <person name="Haag E.S."/>
        </authorList>
    </citation>
    <scope>NUCLEOTIDE SEQUENCE [LARGE SCALE GENOMIC DNA]</scope>
    <source>
        <strain evidence="10">JU1422</strain>
    </source>
</reference>
<dbReference type="GO" id="GO:0003735">
    <property type="term" value="F:structural constituent of ribosome"/>
    <property type="evidence" value="ECO:0007669"/>
    <property type="project" value="InterPro"/>
</dbReference>
<evidence type="ECO:0000313" key="10">
    <source>
        <dbReference type="Proteomes" id="UP000230233"/>
    </source>
</evidence>
<evidence type="ECO:0000256" key="2">
    <source>
        <dbReference type="ARBA" id="ARBA00022574"/>
    </source>
</evidence>
<dbReference type="PANTHER" id="PTHR19836:SF19">
    <property type="entry name" value="SMALL RIBOSOMAL SUBUNIT PROTEIN US14M"/>
    <property type="match status" value="1"/>
</dbReference>
<feature type="region of interest" description="Disordered" evidence="7">
    <location>
        <begin position="622"/>
        <end position="643"/>
    </location>
</feature>
<dbReference type="Pfam" id="PF00253">
    <property type="entry name" value="Ribosomal_S14"/>
    <property type="match status" value="1"/>
</dbReference>
<dbReference type="EMBL" id="PDUG01000002">
    <property type="protein sequence ID" value="PIC43555.1"/>
    <property type="molecule type" value="Genomic_DNA"/>
</dbReference>
<comment type="caution">
    <text evidence="9">The sequence shown here is derived from an EMBL/GenBank/DDBJ whole genome shotgun (WGS) entry which is preliminary data.</text>
</comment>
<dbReference type="GO" id="GO:0005763">
    <property type="term" value="C:mitochondrial small ribosomal subunit"/>
    <property type="evidence" value="ECO:0007669"/>
    <property type="project" value="TreeGrafter"/>
</dbReference>
<dbReference type="Gene3D" id="1.10.287.1480">
    <property type="match status" value="1"/>
</dbReference>
<dbReference type="InterPro" id="IPR001680">
    <property type="entry name" value="WD40_rpt"/>
</dbReference>
<feature type="domain" description="F-box" evidence="8">
    <location>
        <begin position="222"/>
        <end position="269"/>
    </location>
</feature>
<dbReference type="Pfam" id="PF00400">
    <property type="entry name" value="WD40"/>
    <property type="match status" value="1"/>
</dbReference>
<dbReference type="PROSITE" id="PS00678">
    <property type="entry name" value="WD_REPEATS_1"/>
    <property type="match status" value="1"/>
</dbReference>
<evidence type="ECO:0000256" key="1">
    <source>
        <dbReference type="ARBA" id="ARBA00009083"/>
    </source>
</evidence>
<dbReference type="OrthoDB" id="2305498at2759"/>
<evidence type="ECO:0000256" key="4">
    <source>
        <dbReference type="ARBA" id="ARBA00022980"/>
    </source>
</evidence>
<dbReference type="SMART" id="SM00256">
    <property type="entry name" value="FBOX"/>
    <property type="match status" value="1"/>
</dbReference>
<feature type="repeat" description="WD" evidence="6">
    <location>
        <begin position="340"/>
        <end position="355"/>
    </location>
</feature>
<evidence type="ECO:0000259" key="8">
    <source>
        <dbReference type="PROSITE" id="PS50181"/>
    </source>
</evidence>
<keyword evidence="4" id="KW-0689">Ribosomal protein</keyword>
<dbReference type="GO" id="GO:0006412">
    <property type="term" value="P:translation"/>
    <property type="evidence" value="ECO:0007669"/>
    <property type="project" value="InterPro"/>
</dbReference>
<evidence type="ECO:0000256" key="5">
    <source>
        <dbReference type="ARBA" id="ARBA00023274"/>
    </source>
</evidence>
<proteinExistence type="inferred from homology"/>
<dbReference type="Pfam" id="PF12937">
    <property type="entry name" value="F-box-like"/>
    <property type="match status" value="1"/>
</dbReference>
<keyword evidence="3" id="KW-0677">Repeat</keyword>
<protein>
    <recommendedName>
        <fullName evidence="8">F-box domain-containing protein</fullName>
    </recommendedName>
</protein>
<evidence type="ECO:0000256" key="6">
    <source>
        <dbReference type="PROSITE-ProRule" id="PRU00221"/>
    </source>
</evidence>
<dbReference type="PROSITE" id="PS50082">
    <property type="entry name" value="WD_REPEATS_2"/>
    <property type="match status" value="1"/>
</dbReference>
<dbReference type="InterPro" id="IPR036047">
    <property type="entry name" value="F-box-like_dom_sf"/>
</dbReference>
<dbReference type="SUPFAM" id="SSF81383">
    <property type="entry name" value="F-box domain"/>
    <property type="match status" value="1"/>
</dbReference>
<dbReference type="Gene3D" id="1.20.1280.50">
    <property type="match status" value="1"/>
</dbReference>
<dbReference type="InterPro" id="IPR001810">
    <property type="entry name" value="F-box_dom"/>
</dbReference>
<dbReference type="STRING" id="1611254.A0A2G5UVF6"/>
<organism evidence="9 10">
    <name type="scientific">Caenorhabditis nigoni</name>
    <dbReference type="NCBI Taxonomy" id="1611254"/>
    <lineage>
        <taxon>Eukaryota</taxon>
        <taxon>Metazoa</taxon>
        <taxon>Ecdysozoa</taxon>
        <taxon>Nematoda</taxon>
        <taxon>Chromadorea</taxon>
        <taxon>Rhabditida</taxon>
        <taxon>Rhabditina</taxon>
        <taxon>Rhabditomorpha</taxon>
        <taxon>Rhabditoidea</taxon>
        <taxon>Rhabditidae</taxon>
        <taxon>Peloderinae</taxon>
        <taxon>Caenorhabditis</taxon>
    </lineage>
</organism>
<keyword evidence="2 6" id="KW-0853">WD repeat</keyword>
<dbReference type="SUPFAM" id="SSF57716">
    <property type="entry name" value="Glucocorticoid receptor-like (DNA-binding domain)"/>
    <property type="match status" value="1"/>
</dbReference>
<dbReference type="SMART" id="SM00320">
    <property type="entry name" value="WD40"/>
    <property type="match status" value="4"/>
</dbReference>
<keyword evidence="10" id="KW-1185">Reference proteome</keyword>
<keyword evidence="5" id="KW-0687">Ribonucleoprotein</keyword>
<comment type="similarity">
    <text evidence="1">Belongs to the universal ribosomal protein uS14 family.</text>
</comment>
<name>A0A2G5UVF6_9PELO</name>
<evidence type="ECO:0000256" key="7">
    <source>
        <dbReference type="SAM" id="MobiDB-lite"/>
    </source>
</evidence>
<dbReference type="InterPro" id="IPR001209">
    <property type="entry name" value="Ribosomal_uS14"/>
</dbReference>
<dbReference type="AlphaFoldDB" id="A0A2G5UVF6"/>
<accession>A0A2G5UVF6</accession>
<dbReference type="InterPro" id="IPR036322">
    <property type="entry name" value="WD40_repeat_dom_sf"/>
</dbReference>
<sequence length="643" mass="72826">MLQMLRALRGAADLLTTALKPAATAANGSYTVYGGMMGRRFLSTPAPEAAASPAADAAENAEVVEDSGEPTKTQRLTQPYSSQAITTLKLDQYPLYVEREWWKTGKRMTFWASWRQLRDVKRRQQVQEVGADRMRLKAIKFNTILPQAIRDEAAEKMQKARRYDHPRLILNMCQFTGRQRGKIKPYRLSRHLFRRFADRSALSGVQRAMCSPSMTNNAENNTPELASLPSELLCQLFTYVPNRKLITEIPLVCHRFNNILNDDKFWSRRIRTEHLVRQPECEVSHPDYQPKRSFHSMQTARSRFRDWETQTIHVALGHSATVDSVLLFKTEQQDNKQFCLSGSRDRTIRLWDLENVRNGVEDTWTVAKDETAHLGWIWNMARDETTGNFYTTSWDSTVKSWRITDDGALQNLSSVNVGSAAQCISATGSPNELVCTTFAKRVAVIDDRSSEIVAEHKLHKRAVIALAVEGNRIYTSSEDRIMMMVDRRQMGRALLFEYSPSCYKSCLSLQRDQLLTSTSDGKVKLYDAKNFNVLQTYTVGSYTRQVQLDHGAHLVMARSARTRYKFSIFSPGTRSRQWGASHELAAEPAKFDYLPSTKTLAIGNGDSSILFCFPPSENAENLAENPGNLAEIPAGNPAENPQN</sequence>
<dbReference type="SUPFAM" id="SSF50978">
    <property type="entry name" value="WD40 repeat-like"/>
    <property type="match status" value="1"/>
</dbReference>
<dbReference type="PANTHER" id="PTHR19836">
    <property type="entry name" value="30S RIBOSOMAL PROTEIN S14"/>
    <property type="match status" value="1"/>
</dbReference>
<dbReference type="InterPro" id="IPR015943">
    <property type="entry name" value="WD40/YVTN_repeat-like_dom_sf"/>
</dbReference>
<evidence type="ECO:0000313" key="9">
    <source>
        <dbReference type="EMBL" id="PIC43555.1"/>
    </source>
</evidence>
<gene>
    <name evidence="9" type="primary">Cni-mec-15</name>
    <name evidence="9" type="synonym">Cnig_chr_II.g4244</name>
    <name evidence="9" type="ORF">B9Z55_004244</name>
</gene>
<dbReference type="FunFam" id="1.10.287.1480:FF:000002">
    <property type="entry name" value="Probable 40S ribosomal protein S14, mitochondrial"/>
    <property type="match status" value="1"/>
</dbReference>
<evidence type="ECO:0000256" key="3">
    <source>
        <dbReference type="ARBA" id="ARBA00022737"/>
    </source>
</evidence>
<dbReference type="Proteomes" id="UP000230233">
    <property type="component" value="Chromosome II"/>
</dbReference>
<dbReference type="PROSITE" id="PS50181">
    <property type="entry name" value="FBOX"/>
    <property type="match status" value="1"/>
</dbReference>